<keyword evidence="3" id="KW-0464">Manganese</keyword>
<comment type="similarity">
    <text evidence="4">Belongs to the arginase family.</text>
</comment>
<keyword evidence="2" id="KW-0378">Hydrolase</keyword>
<dbReference type="Gene3D" id="3.40.800.10">
    <property type="entry name" value="Ureohydrolase domain"/>
    <property type="match status" value="1"/>
</dbReference>
<dbReference type="InterPro" id="IPR006035">
    <property type="entry name" value="Ureohydrolase"/>
</dbReference>
<evidence type="ECO:0000256" key="3">
    <source>
        <dbReference type="ARBA" id="ARBA00023211"/>
    </source>
</evidence>
<dbReference type="PIRSF" id="PIRSF036979">
    <property type="entry name" value="Arginase"/>
    <property type="match status" value="1"/>
</dbReference>
<evidence type="ECO:0000313" key="6">
    <source>
        <dbReference type="Proteomes" id="UP000614200"/>
    </source>
</evidence>
<dbReference type="RefSeq" id="WP_194703795.1">
    <property type="nucleotide sequence ID" value="NZ_JADKNH010000017.1"/>
</dbReference>
<organism evidence="5 6">
    <name type="scientific">Fusibacter ferrireducens</name>
    <dbReference type="NCBI Taxonomy" id="2785058"/>
    <lineage>
        <taxon>Bacteria</taxon>
        <taxon>Bacillati</taxon>
        <taxon>Bacillota</taxon>
        <taxon>Clostridia</taxon>
        <taxon>Eubacteriales</taxon>
        <taxon>Eubacteriales Family XII. Incertae Sedis</taxon>
        <taxon>Fusibacter</taxon>
    </lineage>
</organism>
<evidence type="ECO:0000256" key="2">
    <source>
        <dbReference type="ARBA" id="ARBA00022801"/>
    </source>
</evidence>
<keyword evidence="6" id="KW-1185">Reference proteome</keyword>
<proteinExistence type="inferred from homology"/>
<reference evidence="5 6" key="1">
    <citation type="submission" date="2020-11" db="EMBL/GenBank/DDBJ databases">
        <title>Fusibacter basophilias sp. nov.</title>
        <authorList>
            <person name="Qiu D."/>
        </authorList>
    </citation>
    <scope>NUCLEOTIDE SEQUENCE [LARGE SCALE GENOMIC DNA]</scope>
    <source>
        <strain evidence="5 6">Q10-2</strain>
    </source>
</reference>
<comment type="caution">
    <text evidence="5">The sequence shown here is derived from an EMBL/GenBank/DDBJ whole genome shotgun (WGS) entry which is preliminary data.</text>
</comment>
<name>A0ABR9ZYV5_9FIRM</name>
<evidence type="ECO:0000256" key="4">
    <source>
        <dbReference type="PROSITE-ProRule" id="PRU00742"/>
    </source>
</evidence>
<dbReference type="EMBL" id="JADKNH010000017">
    <property type="protein sequence ID" value="MBF4695556.1"/>
    <property type="molecule type" value="Genomic_DNA"/>
</dbReference>
<dbReference type="Proteomes" id="UP000614200">
    <property type="component" value="Unassembled WGS sequence"/>
</dbReference>
<dbReference type="PANTHER" id="PTHR43782">
    <property type="entry name" value="ARGINASE"/>
    <property type="match status" value="1"/>
</dbReference>
<evidence type="ECO:0000313" key="5">
    <source>
        <dbReference type="EMBL" id="MBF4695556.1"/>
    </source>
</evidence>
<dbReference type="InterPro" id="IPR023696">
    <property type="entry name" value="Ureohydrolase_dom_sf"/>
</dbReference>
<gene>
    <name evidence="5" type="ORF">ISU02_20880</name>
</gene>
<dbReference type="PROSITE" id="PS51409">
    <property type="entry name" value="ARGINASE_2"/>
    <property type="match status" value="1"/>
</dbReference>
<dbReference type="PANTHER" id="PTHR43782:SF3">
    <property type="entry name" value="ARGINASE"/>
    <property type="match status" value="1"/>
</dbReference>
<sequence>MKIRLAGIPSNVGALNTGTELGPKFFRNANLREQLEKHHQVLDLGDLEVDNVSFRHNIAPVRNWPAPKILWQKIIDQKTWFVEDELTLILGGGCSTFTGVFMNFHNQYGERAEILSIDHHIDMKIPDPEVCMGATAYTLWFLTHKNKWIQKPAQFNNAKITSMGFDKSNIDDSFPIEGIHLLDKELVLDQGPAKVAEAYHRGLDKDAKVIIHLDLDVINQADLSSVYMPSPKGLPLETVTQLLKAVCKDERIAGMVITEFSPNEAQGAVDAERVVHMICSALENR</sequence>
<dbReference type="Pfam" id="PF00491">
    <property type="entry name" value="Arginase"/>
    <property type="match status" value="1"/>
</dbReference>
<protein>
    <submittedName>
        <fullName evidence="5">Arginase family protein</fullName>
    </submittedName>
</protein>
<keyword evidence="1" id="KW-0479">Metal-binding</keyword>
<evidence type="ECO:0000256" key="1">
    <source>
        <dbReference type="ARBA" id="ARBA00022723"/>
    </source>
</evidence>
<accession>A0ABR9ZYV5</accession>
<dbReference type="SUPFAM" id="SSF52768">
    <property type="entry name" value="Arginase/deacetylase"/>
    <property type="match status" value="1"/>
</dbReference>